<dbReference type="InterPro" id="IPR050766">
    <property type="entry name" value="Bact_Lucif_Oxidored"/>
</dbReference>
<dbReference type="RefSeq" id="WP_285756624.1">
    <property type="nucleotide sequence ID" value="NZ_BSQG01000001.1"/>
</dbReference>
<sequence>MGFGVVFTQGVVSGDPYRVGQEVLEQATAADRLGFDAALTTEHKHSTEYFGSALPMAYAIAARTERVRVGTSVALGPLYNPVELAQDAAMLDQISGGRLFLGLGAGYLEEDFTTVGVPFTERAGRLDETARIVRSAWTNERFSFSGEHYTFDDVSVIPKPLQAHAPLHLGAWTPGGLRRAARLGDGWISNALMSVDTMAQMASAYRDEAALNDKEGHVSAVRFCWPARSREEGMRDFGDTALAMVRTLWEYGAIGDMPGVRSASDITIDDAVRDRIIFGTPDECAESIRGFQDTAGVQDFLLIFRHPTGPGQAKVLAAMELFATEVAKQF</sequence>
<accession>A0A9W6P232</accession>
<dbReference type="PANTHER" id="PTHR30137">
    <property type="entry name" value="LUCIFERASE-LIKE MONOOXYGENASE"/>
    <property type="match status" value="1"/>
</dbReference>
<name>A0A9W6P232_9ACTN</name>
<dbReference type="SUPFAM" id="SSF51679">
    <property type="entry name" value="Bacterial luciferase-like"/>
    <property type="match status" value="1"/>
</dbReference>
<dbReference type="InterPro" id="IPR036661">
    <property type="entry name" value="Luciferase-like_sf"/>
</dbReference>
<evidence type="ECO:0000259" key="3">
    <source>
        <dbReference type="Pfam" id="PF00296"/>
    </source>
</evidence>
<keyword evidence="1" id="KW-0560">Oxidoreductase</keyword>
<comment type="caution">
    <text evidence="4">The sequence shown here is derived from an EMBL/GenBank/DDBJ whole genome shotgun (WGS) entry which is preliminary data.</text>
</comment>
<dbReference type="GO" id="GO:0005829">
    <property type="term" value="C:cytosol"/>
    <property type="evidence" value="ECO:0007669"/>
    <property type="project" value="TreeGrafter"/>
</dbReference>
<dbReference type="GO" id="GO:0016705">
    <property type="term" value="F:oxidoreductase activity, acting on paired donors, with incorporation or reduction of molecular oxygen"/>
    <property type="evidence" value="ECO:0007669"/>
    <property type="project" value="InterPro"/>
</dbReference>
<dbReference type="Pfam" id="PF00296">
    <property type="entry name" value="Bac_luciferase"/>
    <property type="match status" value="1"/>
</dbReference>
<proteinExistence type="predicted"/>
<dbReference type="Gene3D" id="3.20.20.30">
    <property type="entry name" value="Luciferase-like domain"/>
    <property type="match status" value="1"/>
</dbReference>
<reference evidence="4" key="1">
    <citation type="submission" date="2023-02" db="EMBL/GenBank/DDBJ databases">
        <title>Nocardiopsis ansamitocini NBRC 112285.</title>
        <authorList>
            <person name="Ichikawa N."/>
            <person name="Sato H."/>
            <person name="Tonouchi N."/>
        </authorList>
    </citation>
    <scope>NUCLEOTIDE SEQUENCE</scope>
    <source>
        <strain evidence="4">NBRC 112285</strain>
    </source>
</reference>
<dbReference type="AlphaFoldDB" id="A0A9W6P232"/>
<dbReference type="PANTHER" id="PTHR30137:SF8">
    <property type="entry name" value="BLR5498 PROTEIN"/>
    <property type="match status" value="1"/>
</dbReference>
<dbReference type="InterPro" id="IPR011251">
    <property type="entry name" value="Luciferase-like_dom"/>
</dbReference>
<protein>
    <recommendedName>
        <fullName evidence="3">Luciferase-like domain-containing protein</fullName>
    </recommendedName>
</protein>
<feature type="domain" description="Luciferase-like" evidence="3">
    <location>
        <begin position="7"/>
        <end position="295"/>
    </location>
</feature>
<dbReference type="EMBL" id="BSQG01000001">
    <property type="protein sequence ID" value="GLU45733.1"/>
    <property type="molecule type" value="Genomic_DNA"/>
</dbReference>
<gene>
    <name evidence="4" type="ORF">Nans01_00840</name>
</gene>
<dbReference type="InterPro" id="IPR019921">
    <property type="entry name" value="Lucif-like_OxRdtase_Rv2161c"/>
</dbReference>
<organism evidence="4 5">
    <name type="scientific">Nocardiopsis ansamitocini</name>
    <dbReference type="NCBI Taxonomy" id="1670832"/>
    <lineage>
        <taxon>Bacteria</taxon>
        <taxon>Bacillati</taxon>
        <taxon>Actinomycetota</taxon>
        <taxon>Actinomycetes</taxon>
        <taxon>Streptosporangiales</taxon>
        <taxon>Nocardiopsidaceae</taxon>
        <taxon>Nocardiopsis</taxon>
    </lineage>
</organism>
<dbReference type="GO" id="GO:0004497">
    <property type="term" value="F:monooxygenase activity"/>
    <property type="evidence" value="ECO:0007669"/>
    <property type="project" value="UniProtKB-KW"/>
</dbReference>
<keyword evidence="2" id="KW-0503">Monooxygenase</keyword>
<evidence type="ECO:0000256" key="1">
    <source>
        <dbReference type="ARBA" id="ARBA00023002"/>
    </source>
</evidence>
<dbReference type="Proteomes" id="UP001165092">
    <property type="component" value="Unassembled WGS sequence"/>
</dbReference>
<keyword evidence="5" id="KW-1185">Reference proteome</keyword>
<evidence type="ECO:0000256" key="2">
    <source>
        <dbReference type="ARBA" id="ARBA00023033"/>
    </source>
</evidence>
<dbReference type="NCBIfam" id="TIGR03619">
    <property type="entry name" value="F420_Rv2161c"/>
    <property type="match status" value="1"/>
</dbReference>
<evidence type="ECO:0000313" key="5">
    <source>
        <dbReference type="Proteomes" id="UP001165092"/>
    </source>
</evidence>
<evidence type="ECO:0000313" key="4">
    <source>
        <dbReference type="EMBL" id="GLU45733.1"/>
    </source>
</evidence>